<feature type="region of interest" description="Disordered" evidence="1">
    <location>
        <begin position="113"/>
        <end position="186"/>
    </location>
</feature>
<dbReference type="KEGG" id="amog:QRX60_10075"/>
<organism evidence="3 4">
    <name type="scientific">Amycolatopsis mongoliensis</name>
    <dbReference type="NCBI Taxonomy" id="715475"/>
    <lineage>
        <taxon>Bacteria</taxon>
        <taxon>Bacillati</taxon>
        <taxon>Actinomycetota</taxon>
        <taxon>Actinomycetes</taxon>
        <taxon>Pseudonocardiales</taxon>
        <taxon>Pseudonocardiaceae</taxon>
        <taxon>Amycolatopsis</taxon>
    </lineage>
</organism>
<protein>
    <submittedName>
        <fullName evidence="3">Uncharacterized protein</fullName>
    </submittedName>
</protein>
<keyword evidence="2" id="KW-0472">Membrane</keyword>
<name>A0A9Y2JT01_9PSEU</name>
<reference evidence="3 4" key="1">
    <citation type="submission" date="2023-06" db="EMBL/GenBank/DDBJ databases">
        <authorList>
            <person name="Oyuntsetseg B."/>
            <person name="Kim S.B."/>
        </authorList>
    </citation>
    <scope>NUCLEOTIDE SEQUENCE [LARGE SCALE GENOMIC DNA]</scope>
    <source>
        <strain evidence="3 4">4-36</strain>
    </source>
</reference>
<dbReference type="Proteomes" id="UP001239397">
    <property type="component" value="Chromosome"/>
</dbReference>
<accession>A0A9Y2JT01</accession>
<evidence type="ECO:0000256" key="2">
    <source>
        <dbReference type="SAM" id="Phobius"/>
    </source>
</evidence>
<gene>
    <name evidence="3" type="ORF">QRX60_10075</name>
</gene>
<feature type="compositionally biased region" description="Low complexity" evidence="1">
    <location>
        <begin position="126"/>
        <end position="156"/>
    </location>
</feature>
<keyword evidence="2" id="KW-0812">Transmembrane</keyword>
<dbReference type="EMBL" id="CP127295">
    <property type="protein sequence ID" value="WIY04166.1"/>
    <property type="molecule type" value="Genomic_DNA"/>
</dbReference>
<dbReference type="RefSeq" id="WP_286000499.1">
    <property type="nucleotide sequence ID" value="NZ_CP127295.1"/>
</dbReference>
<keyword evidence="4" id="KW-1185">Reference proteome</keyword>
<dbReference type="AlphaFoldDB" id="A0A9Y2JT01"/>
<evidence type="ECO:0000256" key="1">
    <source>
        <dbReference type="SAM" id="MobiDB-lite"/>
    </source>
</evidence>
<feature type="compositionally biased region" description="Polar residues" evidence="1">
    <location>
        <begin position="177"/>
        <end position="186"/>
    </location>
</feature>
<proteinExistence type="predicted"/>
<feature type="transmembrane region" description="Helical" evidence="2">
    <location>
        <begin position="70"/>
        <end position="90"/>
    </location>
</feature>
<sequence>MLRTAQRVATRPSDDRTAVELLDRTGIVAASLPRRRRTDGDVAAAEPIYTRPPVCDQDLRPKSVVIRRRARAWLGSGAAVLLVAVGWLAGGTVTGSLFASNPADVAQLDARPAVAEAPAPQPQAPQAPVATPAPTTVFVPVPAKPAPKQVQAQAKPQAKKTVREEDVARVDLPSASAKPSTPNPVQSWVNVAESMMQQYQYRAETTTRR</sequence>
<evidence type="ECO:0000313" key="4">
    <source>
        <dbReference type="Proteomes" id="UP001239397"/>
    </source>
</evidence>
<keyword evidence="2" id="KW-1133">Transmembrane helix</keyword>
<evidence type="ECO:0000313" key="3">
    <source>
        <dbReference type="EMBL" id="WIY04166.1"/>
    </source>
</evidence>